<dbReference type="Proteomes" id="UP000011668">
    <property type="component" value="Unassembled WGS sequence"/>
</dbReference>
<dbReference type="AlphaFoldDB" id="L8WPC2"/>
<protein>
    <submittedName>
        <fullName evidence="1">Uncharacterized protein</fullName>
    </submittedName>
</protein>
<accession>L8WPC2</accession>
<name>L8WPC2_THACA</name>
<dbReference type="HOGENOM" id="CLU_2723939_0_0_1"/>
<comment type="caution">
    <text evidence="1">The sequence shown here is derived from an EMBL/GenBank/DDBJ whole genome shotgun (WGS) entry which is preliminary data.</text>
</comment>
<reference evidence="1 2" key="1">
    <citation type="journal article" date="2013" name="Nat. Commun.">
        <title>The evolution and pathogenic mechanisms of the rice sheath blight pathogen.</title>
        <authorList>
            <person name="Zheng A."/>
            <person name="Lin R."/>
            <person name="Xu L."/>
            <person name="Qin P."/>
            <person name="Tang C."/>
            <person name="Ai P."/>
            <person name="Zhang D."/>
            <person name="Liu Y."/>
            <person name="Sun Z."/>
            <person name="Feng H."/>
            <person name="Wang Y."/>
            <person name="Chen Y."/>
            <person name="Liang X."/>
            <person name="Fu R."/>
            <person name="Li Q."/>
            <person name="Zhang J."/>
            <person name="Yu X."/>
            <person name="Xie Z."/>
            <person name="Ding L."/>
            <person name="Guan P."/>
            <person name="Tang J."/>
            <person name="Liang Y."/>
            <person name="Wang S."/>
            <person name="Deng Q."/>
            <person name="Li S."/>
            <person name="Zhu J."/>
            <person name="Wang L."/>
            <person name="Liu H."/>
            <person name="Li P."/>
        </authorList>
    </citation>
    <scope>NUCLEOTIDE SEQUENCE [LARGE SCALE GENOMIC DNA]</scope>
    <source>
        <strain evidence="2">AG-1 IA</strain>
    </source>
</reference>
<keyword evidence="2" id="KW-1185">Reference proteome</keyword>
<sequence length="72" mass="8250">MFSQEPPPITTWGHTDILSKSQSLSLSEIRHSISRPPRHPCICSTIPHNLTFQGRIVQLSTLKPNWLKFGWI</sequence>
<dbReference type="EMBL" id="AFRT01001610">
    <property type="protein sequence ID" value="ELU39810.1"/>
    <property type="molecule type" value="Genomic_DNA"/>
</dbReference>
<evidence type="ECO:0000313" key="1">
    <source>
        <dbReference type="EMBL" id="ELU39810.1"/>
    </source>
</evidence>
<gene>
    <name evidence="1" type="ORF">AG1IA_06161</name>
</gene>
<proteinExistence type="predicted"/>
<evidence type="ECO:0000313" key="2">
    <source>
        <dbReference type="Proteomes" id="UP000011668"/>
    </source>
</evidence>
<organism evidence="1 2">
    <name type="scientific">Thanatephorus cucumeris (strain AG1-IA)</name>
    <name type="common">Rice sheath blight fungus</name>
    <name type="synonym">Rhizoctonia solani</name>
    <dbReference type="NCBI Taxonomy" id="983506"/>
    <lineage>
        <taxon>Eukaryota</taxon>
        <taxon>Fungi</taxon>
        <taxon>Dikarya</taxon>
        <taxon>Basidiomycota</taxon>
        <taxon>Agaricomycotina</taxon>
        <taxon>Agaricomycetes</taxon>
        <taxon>Cantharellales</taxon>
        <taxon>Ceratobasidiaceae</taxon>
        <taxon>Rhizoctonia</taxon>
        <taxon>Rhizoctonia solani AG-1</taxon>
    </lineage>
</organism>